<dbReference type="PANTHER" id="PTHR48081">
    <property type="entry name" value="AB HYDROLASE SUPERFAMILY PROTEIN C4A8.06C"/>
    <property type="match status" value="1"/>
</dbReference>
<organism evidence="5 6">
    <name type="scientific">Alkalimarinus alittae</name>
    <dbReference type="NCBI Taxonomy" id="2961619"/>
    <lineage>
        <taxon>Bacteria</taxon>
        <taxon>Pseudomonadati</taxon>
        <taxon>Pseudomonadota</taxon>
        <taxon>Gammaproteobacteria</taxon>
        <taxon>Alteromonadales</taxon>
        <taxon>Alteromonadaceae</taxon>
        <taxon>Alkalimarinus</taxon>
    </lineage>
</organism>
<dbReference type="PROSITE" id="PS01174">
    <property type="entry name" value="LIPASE_GDXG_SER"/>
    <property type="match status" value="1"/>
</dbReference>
<dbReference type="InterPro" id="IPR050300">
    <property type="entry name" value="GDXG_lipolytic_enzyme"/>
</dbReference>
<dbReference type="Pfam" id="PF07859">
    <property type="entry name" value="Abhydrolase_3"/>
    <property type="match status" value="1"/>
</dbReference>
<dbReference type="SUPFAM" id="SSF53474">
    <property type="entry name" value="alpha/beta-Hydrolases"/>
    <property type="match status" value="1"/>
</dbReference>
<evidence type="ECO:0000313" key="5">
    <source>
        <dbReference type="EMBL" id="UZE95278.1"/>
    </source>
</evidence>
<evidence type="ECO:0000313" key="6">
    <source>
        <dbReference type="Proteomes" id="UP001163739"/>
    </source>
</evidence>
<dbReference type="Proteomes" id="UP001163739">
    <property type="component" value="Chromosome"/>
</dbReference>
<reference evidence="5" key="1">
    <citation type="submission" date="2022-06" db="EMBL/GenBank/DDBJ databases">
        <title>Alkalimarinus sp. nov., isolated from gut of a Alitta virens.</title>
        <authorList>
            <person name="Yang A.I."/>
            <person name="Shin N.-R."/>
        </authorList>
    </citation>
    <scope>NUCLEOTIDE SEQUENCE</scope>
    <source>
        <strain evidence="5">A2M4</strain>
    </source>
</reference>
<accession>A0ABY6MZL1</accession>
<dbReference type="InterPro" id="IPR033140">
    <property type="entry name" value="Lipase_GDXG_put_SER_AS"/>
</dbReference>
<proteinExistence type="inferred from homology"/>
<dbReference type="RefSeq" id="WP_265046768.1">
    <property type="nucleotide sequence ID" value="NZ_CP100390.1"/>
</dbReference>
<comment type="similarity">
    <text evidence="1">Belongs to the 'GDXG' lipolytic enzyme family.</text>
</comment>
<keyword evidence="6" id="KW-1185">Reference proteome</keyword>
<dbReference type="InterPro" id="IPR013094">
    <property type="entry name" value="AB_hydrolase_3"/>
</dbReference>
<protein>
    <submittedName>
        <fullName evidence="5">Alpha/beta hydrolase</fullName>
    </submittedName>
</protein>
<feature type="active site" evidence="3">
    <location>
        <position position="146"/>
    </location>
</feature>
<keyword evidence="2 5" id="KW-0378">Hydrolase</keyword>
<dbReference type="Gene3D" id="3.40.50.1820">
    <property type="entry name" value="alpha/beta hydrolase"/>
    <property type="match status" value="1"/>
</dbReference>
<name>A0ABY6MZL1_9ALTE</name>
<dbReference type="InterPro" id="IPR029058">
    <property type="entry name" value="AB_hydrolase_fold"/>
</dbReference>
<gene>
    <name evidence="5" type="ORF">NKI27_14570</name>
</gene>
<dbReference type="GO" id="GO:0016787">
    <property type="term" value="F:hydrolase activity"/>
    <property type="evidence" value="ECO:0007669"/>
    <property type="project" value="UniProtKB-KW"/>
</dbReference>
<evidence type="ECO:0000256" key="3">
    <source>
        <dbReference type="PROSITE-ProRule" id="PRU10038"/>
    </source>
</evidence>
<dbReference type="EMBL" id="CP100390">
    <property type="protein sequence ID" value="UZE95278.1"/>
    <property type="molecule type" value="Genomic_DNA"/>
</dbReference>
<dbReference type="PROSITE" id="PS01173">
    <property type="entry name" value="LIPASE_GDXG_HIS"/>
    <property type="match status" value="1"/>
</dbReference>
<feature type="domain" description="Alpha/beta hydrolase fold-3" evidence="4">
    <location>
        <begin position="72"/>
        <end position="273"/>
    </location>
</feature>
<evidence type="ECO:0000256" key="2">
    <source>
        <dbReference type="ARBA" id="ARBA00022801"/>
    </source>
</evidence>
<dbReference type="InterPro" id="IPR002168">
    <property type="entry name" value="Lipase_GDXG_HIS_AS"/>
</dbReference>
<evidence type="ECO:0000256" key="1">
    <source>
        <dbReference type="ARBA" id="ARBA00010515"/>
    </source>
</evidence>
<dbReference type="PANTHER" id="PTHR48081:SF30">
    <property type="entry name" value="ACETYL-HYDROLASE LIPR-RELATED"/>
    <property type="match status" value="1"/>
</dbReference>
<sequence length="300" mass="32854">MSSSQSKVTRWVVKKLIAPILNADTPIVTQRKRLDRLAGAVPLPRRVKSRALKIRDIPALWIDVNAKNQRVILFLHGGAYNIGSIESHKEYAARLGLASDANVLLIDYRLAPEHPFPAGLEDALAAYQWLLVQGYSGRNIAIAGDSAGGGLALSTAMSVRDKAVELPACLCLMSPWTDLTMSGESIKRNAHSEIMLNALWMRQLAHNYAGPDGLANPLASPHFGEYKGLPPIMTHVAESELLLSDARRMTQKAKQAGVSADLEAFRNVWHIWHTHAGFMPESKHALKKMGAFIKSNTDIG</sequence>
<evidence type="ECO:0000259" key="4">
    <source>
        <dbReference type="Pfam" id="PF07859"/>
    </source>
</evidence>